<keyword evidence="1" id="KW-0472">Membrane</keyword>
<reference evidence="2 3" key="1">
    <citation type="submission" date="2021-01" db="EMBL/GenBank/DDBJ databases">
        <title>Actinoplanes sp. nov. LDG1-06 isolated from lichen.</title>
        <authorList>
            <person name="Saeng-In P."/>
            <person name="Phongsopitanun W."/>
            <person name="Kanchanasin P."/>
            <person name="Yuki M."/>
            <person name="Kudo T."/>
            <person name="Ohkuma M."/>
            <person name="Tanasupawat S."/>
        </authorList>
    </citation>
    <scope>NUCLEOTIDE SEQUENCE [LARGE SCALE GENOMIC DNA]</scope>
    <source>
        <strain evidence="2 3">LDG1-06</strain>
    </source>
</reference>
<sequence>MTMREEAAHRLARLLSPLREEGWLLTPFSTAITGAGVVVLTFRDGDTGLRDDLEQRLNDLDPGLQVESRFSSMTQHVIVRL</sequence>
<evidence type="ECO:0000313" key="3">
    <source>
        <dbReference type="Proteomes" id="UP000632138"/>
    </source>
</evidence>
<comment type="caution">
    <text evidence="2">The sequence shown here is derived from an EMBL/GenBank/DDBJ whole genome shotgun (WGS) entry which is preliminary data.</text>
</comment>
<keyword evidence="1" id="KW-1133">Transmembrane helix</keyword>
<keyword evidence="3" id="KW-1185">Reference proteome</keyword>
<organism evidence="2 3">
    <name type="scientific">Paractinoplanes ovalisporus</name>
    <dbReference type="NCBI Taxonomy" id="2810368"/>
    <lineage>
        <taxon>Bacteria</taxon>
        <taxon>Bacillati</taxon>
        <taxon>Actinomycetota</taxon>
        <taxon>Actinomycetes</taxon>
        <taxon>Micromonosporales</taxon>
        <taxon>Micromonosporaceae</taxon>
        <taxon>Paractinoplanes</taxon>
    </lineage>
</organism>
<dbReference type="EMBL" id="JAENHP010000045">
    <property type="protein sequence ID" value="MBM2623803.1"/>
    <property type="molecule type" value="Genomic_DNA"/>
</dbReference>
<accession>A0ABS2AV94</accession>
<protein>
    <submittedName>
        <fullName evidence="2">Uncharacterized protein</fullName>
    </submittedName>
</protein>
<dbReference type="Proteomes" id="UP000632138">
    <property type="component" value="Unassembled WGS sequence"/>
</dbReference>
<dbReference type="RefSeq" id="WP_203384154.1">
    <property type="nucleotide sequence ID" value="NZ_JAENHP010000045.1"/>
</dbReference>
<evidence type="ECO:0000313" key="2">
    <source>
        <dbReference type="EMBL" id="MBM2623803.1"/>
    </source>
</evidence>
<proteinExistence type="predicted"/>
<name>A0ABS2AV94_9ACTN</name>
<keyword evidence="1" id="KW-0812">Transmembrane</keyword>
<gene>
    <name evidence="2" type="ORF">JIG36_50775</name>
</gene>
<evidence type="ECO:0000256" key="1">
    <source>
        <dbReference type="SAM" id="Phobius"/>
    </source>
</evidence>
<feature type="transmembrane region" description="Helical" evidence="1">
    <location>
        <begin position="23"/>
        <end position="42"/>
    </location>
</feature>